<dbReference type="GO" id="GO:0008137">
    <property type="term" value="F:NADH dehydrogenase (ubiquinone) activity"/>
    <property type="evidence" value="ECO:0007669"/>
    <property type="project" value="InterPro"/>
</dbReference>
<keyword evidence="14" id="KW-1185">Reference proteome</keyword>
<dbReference type="Pfam" id="PF00507">
    <property type="entry name" value="Oxidored_q4"/>
    <property type="match status" value="1"/>
</dbReference>
<evidence type="ECO:0000256" key="5">
    <source>
        <dbReference type="ARBA" id="ARBA00022692"/>
    </source>
</evidence>
<dbReference type="RefSeq" id="WP_055424508.1">
    <property type="nucleotide sequence ID" value="NZ_FCOR01000001.1"/>
</dbReference>
<evidence type="ECO:0000256" key="3">
    <source>
        <dbReference type="ARBA" id="ARBA00022448"/>
    </source>
</evidence>
<dbReference type="STRING" id="1586267.GCA_001418685_00084"/>
<comment type="subcellular location">
    <subcellularLocation>
        <location evidence="11 12">Cell membrane</location>
        <topology evidence="11 12">Multi-pass membrane protein</topology>
    </subcellularLocation>
    <subcellularLocation>
        <location evidence="1">Membrane</location>
        <topology evidence="1">Multi-pass membrane protein</topology>
    </subcellularLocation>
</comment>
<feature type="transmembrane region" description="Helical" evidence="11">
    <location>
        <begin position="94"/>
        <end position="112"/>
    </location>
</feature>
<dbReference type="Proteomes" id="UP000182761">
    <property type="component" value="Unassembled WGS sequence"/>
</dbReference>
<dbReference type="GO" id="GO:0005886">
    <property type="term" value="C:plasma membrane"/>
    <property type="evidence" value="ECO:0007669"/>
    <property type="project" value="UniProtKB-SubCell"/>
</dbReference>
<evidence type="ECO:0000256" key="1">
    <source>
        <dbReference type="ARBA" id="ARBA00004141"/>
    </source>
</evidence>
<gene>
    <name evidence="11" type="primary">nuoA</name>
    <name evidence="13" type="ORF">Ga0061079_10184</name>
</gene>
<keyword evidence="4 11" id="KW-1003">Cell membrane</keyword>
<evidence type="ECO:0000256" key="8">
    <source>
        <dbReference type="ARBA" id="ARBA00022989"/>
    </source>
</evidence>
<dbReference type="HAMAP" id="MF_01394">
    <property type="entry name" value="NDH1_NuoA"/>
    <property type="match status" value="1"/>
</dbReference>
<evidence type="ECO:0000256" key="7">
    <source>
        <dbReference type="ARBA" id="ARBA00022967"/>
    </source>
</evidence>
<organism evidence="13 14">
    <name type="scientific">Apibacter mensalis</name>
    <dbReference type="NCBI Taxonomy" id="1586267"/>
    <lineage>
        <taxon>Bacteria</taxon>
        <taxon>Pseudomonadati</taxon>
        <taxon>Bacteroidota</taxon>
        <taxon>Flavobacteriia</taxon>
        <taxon>Flavobacteriales</taxon>
        <taxon>Weeksellaceae</taxon>
        <taxon>Apibacter</taxon>
    </lineage>
</organism>
<keyword evidence="5 11" id="KW-0812">Transmembrane</keyword>
<dbReference type="PANTHER" id="PTHR11058">
    <property type="entry name" value="NADH-UBIQUINONE OXIDOREDUCTASE CHAIN 3"/>
    <property type="match status" value="1"/>
</dbReference>
<evidence type="ECO:0000313" key="14">
    <source>
        <dbReference type="Proteomes" id="UP000182761"/>
    </source>
</evidence>
<dbReference type="AlphaFoldDB" id="A0A0X3ALL6"/>
<feature type="transmembrane region" description="Helical" evidence="11">
    <location>
        <begin position="62"/>
        <end position="82"/>
    </location>
</feature>
<name>A0A0X3ALL6_9FLAO</name>
<keyword evidence="8 11" id="KW-1133">Transmembrane helix</keyword>
<dbReference type="EC" id="7.1.1.-" evidence="11"/>
<evidence type="ECO:0000256" key="10">
    <source>
        <dbReference type="ARBA" id="ARBA00023136"/>
    </source>
</evidence>
<evidence type="ECO:0000256" key="2">
    <source>
        <dbReference type="ARBA" id="ARBA00008472"/>
    </source>
</evidence>
<comment type="function">
    <text evidence="11">NDH-1 shuttles electrons from NADH, via FMN and iron-sulfur (Fe-S) centers, to quinones in the respiratory chain. The immediate electron acceptor for the enzyme in this species is believed to be a menaquinone. Couples the redox reaction to proton translocation (for every two electrons transferred, four hydrogen ions are translocated across the cytoplasmic membrane), and thus conserves the redox energy in a proton gradient.</text>
</comment>
<dbReference type="PANTHER" id="PTHR11058:SF22">
    <property type="entry name" value="NADH-QUINONE OXIDOREDUCTASE SUBUNIT A"/>
    <property type="match status" value="1"/>
</dbReference>
<dbReference type="Gene3D" id="1.20.58.1610">
    <property type="entry name" value="NADH:ubiquinone/plastoquinone oxidoreductase, chain 3"/>
    <property type="match status" value="1"/>
</dbReference>
<keyword evidence="7 11" id="KW-1278">Translocase</keyword>
<comment type="subunit">
    <text evidence="11">NDH-1 is composed of 14 different subunits. Subunits NuoA, H, J, K, L, M, N constitute the membrane sector of the complex.</text>
</comment>
<keyword evidence="3 11" id="KW-0813">Transport</keyword>
<sequence length="121" mass="13415">MSLPVDYVPVLIQVAVALGFSILALVGSAMLGSRVHGKVKDDTFECGIAYEGDARSPFSVKYFLTAILFVLFDIEIIFFYPYALNIRDFGVEGFLAVLTFISVFLLGFVYVVKKGALDWEK</sequence>
<dbReference type="InterPro" id="IPR023043">
    <property type="entry name" value="NAD(P)H_OxRDtase_bac/plastid"/>
</dbReference>
<dbReference type="InterPro" id="IPR000440">
    <property type="entry name" value="NADH_UbQ/plastoQ_OxRdtase_su3"/>
</dbReference>
<evidence type="ECO:0000256" key="12">
    <source>
        <dbReference type="RuleBase" id="RU003639"/>
    </source>
</evidence>
<dbReference type="EMBL" id="FCOR01000001">
    <property type="protein sequence ID" value="CVK15272.1"/>
    <property type="molecule type" value="Genomic_DNA"/>
</dbReference>
<dbReference type="GO" id="GO:0050136">
    <property type="term" value="F:NADH dehydrogenase (quinone) (non-electrogenic) activity"/>
    <property type="evidence" value="ECO:0007669"/>
    <property type="project" value="UniProtKB-UniRule"/>
</dbReference>
<protein>
    <recommendedName>
        <fullName evidence="11">NADH-quinone oxidoreductase subunit A</fullName>
        <ecNumber evidence="11">7.1.1.-</ecNumber>
    </recommendedName>
    <alternativeName>
        <fullName evidence="11">NADH dehydrogenase I subunit A</fullName>
    </alternativeName>
    <alternativeName>
        <fullName evidence="11">NDH-1 subunit A</fullName>
    </alternativeName>
    <alternativeName>
        <fullName evidence="11">NUO1</fullName>
    </alternativeName>
</protein>
<evidence type="ECO:0000256" key="6">
    <source>
        <dbReference type="ARBA" id="ARBA00022719"/>
    </source>
</evidence>
<accession>A0A0X3ALL6</accession>
<reference evidence="13 14" key="1">
    <citation type="submission" date="2016-01" db="EMBL/GenBank/DDBJ databases">
        <authorList>
            <person name="McClelland M."/>
            <person name="Jain A."/>
            <person name="Saraogi P."/>
            <person name="Mendelson R."/>
            <person name="Westerman R."/>
            <person name="SanMiguel P."/>
            <person name="Csonka L."/>
        </authorList>
    </citation>
    <scope>NUCLEOTIDE SEQUENCE [LARGE SCALE GENOMIC DNA]</scope>
    <source>
        <strain evidence="13 14">R-53146</strain>
    </source>
</reference>
<dbReference type="GO" id="GO:0030964">
    <property type="term" value="C:NADH dehydrogenase complex"/>
    <property type="evidence" value="ECO:0007669"/>
    <property type="project" value="TreeGrafter"/>
</dbReference>
<comment type="catalytic activity">
    <reaction evidence="11 12">
        <text>a quinone + NADH + 5 H(+)(in) = a quinol + NAD(+) + 4 H(+)(out)</text>
        <dbReference type="Rhea" id="RHEA:57888"/>
        <dbReference type="ChEBI" id="CHEBI:15378"/>
        <dbReference type="ChEBI" id="CHEBI:24646"/>
        <dbReference type="ChEBI" id="CHEBI:57540"/>
        <dbReference type="ChEBI" id="CHEBI:57945"/>
        <dbReference type="ChEBI" id="CHEBI:132124"/>
    </reaction>
</comment>
<evidence type="ECO:0000256" key="9">
    <source>
        <dbReference type="ARBA" id="ARBA00023027"/>
    </source>
</evidence>
<keyword evidence="10 11" id="KW-0472">Membrane</keyword>
<evidence type="ECO:0000313" key="13">
    <source>
        <dbReference type="EMBL" id="CVK15272.1"/>
    </source>
</evidence>
<keyword evidence="9 11" id="KW-0520">NAD</keyword>
<proteinExistence type="inferred from homology"/>
<evidence type="ECO:0000256" key="4">
    <source>
        <dbReference type="ARBA" id="ARBA00022475"/>
    </source>
</evidence>
<dbReference type="OrthoDB" id="9791970at2"/>
<comment type="similarity">
    <text evidence="2 11 12">Belongs to the complex I subunit 3 family.</text>
</comment>
<keyword evidence="6 11" id="KW-0874">Quinone</keyword>
<feature type="transmembrane region" description="Helical" evidence="11">
    <location>
        <begin position="12"/>
        <end position="31"/>
    </location>
</feature>
<evidence type="ECO:0000256" key="11">
    <source>
        <dbReference type="HAMAP-Rule" id="MF_01394"/>
    </source>
</evidence>
<dbReference type="InterPro" id="IPR038430">
    <property type="entry name" value="NDAH_ubi_oxred_su3_sf"/>
</dbReference>
<dbReference type="GO" id="GO:0048038">
    <property type="term" value="F:quinone binding"/>
    <property type="evidence" value="ECO:0007669"/>
    <property type="project" value="UniProtKB-KW"/>
</dbReference>